<feature type="compositionally biased region" description="Basic and acidic residues" evidence="1">
    <location>
        <begin position="68"/>
        <end position="84"/>
    </location>
</feature>
<evidence type="ECO:0008006" key="5">
    <source>
        <dbReference type="Google" id="ProtNLM"/>
    </source>
</evidence>
<evidence type="ECO:0000256" key="1">
    <source>
        <dbReference type="SAM" id="MobiDB-lite"/>
    </source>
</evidence>
<evidence type="ECO:0000256" key="2">
    <source>
        <dbReference type="SAM" id="SignalP"/>
    </source>
</evidence>
<feature type="region of interest" description="Disordered" evidence="1">
    <location>
        <begin position="63"/>
        <end position="84"/>
    </location>
</feature>
<gene>
    <name evidence="3" type="ordered locus">TKWG_06995</name>
</gene>
<dbReference type="AlphaFoldDB" id="I3U9Z4"/>
<sequence>MMRQLSSTKTIVATSLVLVSLLSGCQALDEMEADGYRKQCATLGIQPGSPHFDQCMLQQQALSEEETERSLDRIQRDDAAKHRK</sequence>
<reference evidence="3 4" key="1">
    <citation type="journal article" date="2011" name="J. Bacteriol.">
        <title>Whole-genome shotgun sequencing of the sulfur-oxidizing chemoautotroph Tetrathiobacter kashmirensis.</title>
        <authorList>
            <person name="Ghosh W."/>
            <person name="George A."/>
            <person name="Agarwal A."/>
            <person name="Raj P."/>
            <person name="Alam M."/>
            <person name="Pyne P."/>
            <person name="Das Gupta S.K."/>
        </authorList>
    </citation>
    <scope>NUCLEOTIDE SEQUENCE [LARGE SCALE GENOMIC DNA]</scope>
    <source>
        <strain evidence="3 4">WT001</strain>
    </source>
</reference>
<accession>I3U9Z4</accession>
<dbReference type="PROSITE" id="PS51257">
    <property type="entry name" value="PROKAR_LIPOPROTEIN"/>
    <property type="match status" value="1"/>
</dbReference>
<feature type="signal peptide" evidence="2">
    <location>
        <begin position="1"/>
        <end position="27"/>
    </location>
</feature>
<organism evidence="3 4">
    <name type="scientific">Advenella kashmirensis (strain DSM 17095 / LMG 22695 / WT001)</name>
    <name type="common">Tetrathiobacter kashmirensis</name>
    <dbReference type="NCBI Taxonomy" id="1036672"/>
    <lineage>
        <taxon>Bacteria</taxon>
        <taxon>Pseudomonadati</taxon>
        <taxon>Pseudomonadota</taxon>
        <taxon>Betaproteobacteria</taxon>
        <taxon>Burkholderiales</taxon>
        <taxon>Alcaligenaceae</taxon>
    </lineage>
</organism>
<dbReference type="HOGENOM" id="CLU_2535104_0_0_4"/>
<protein>
    <recommendedName>
        <fullName evidence="5">Lipoprotein</fullName>
    </recommendedName>
</protein>
<dbReference type="RefSeq" id="WP_014749923.1">
    <property type="nucleotide sequence ID" value="NC_017964.1"/>
</dbReference>
<dbReference type="OrthoDB" id="8687890at2"/>
<dbReference type="Proteomes" id="UP000005267">
    <property type="component" value="Chromosome"/>
</dbReference>
<keyword evidence="2" id="KW-0732">Signal</keyword>
<name>I3U9Z4_ADVKW</name>
<dbReference type="EMBL" id="CP003555">
    <property type="protein sequence ID" value="AFK61832.1"/>
    <property type="molecule type" value="Genomic_DNA"/>
</dbReference>
<reference evidence="4" key="2">
    <citation type="journal article" date="2013" name="PLoS ONE">
        <title>Genome implosion elicits host-confinement in Alcaligenaceae: evidence from the comparative genomics of Tetrathiobacter kashmirensis, a pathogen in the making.</title>
        <authorList>
            <person name="Ghosh W."/>
            <person name="Alam M."/>
            <person name="Roy C."/>
            <person name="Pyne P."/>
            <person name="George A."/>
            <person name="Chakraborty R."/>
            <person name="Majumder S."/>
            <person name="Agarwal A."/>
            <person name="Chakraborty S."/>
            <person name="Majumdar S."/>
            <person name="Gupta S.K."/>
        </authorList>
    </citation>
    <scope>NUCLEOTIDE SEQUENCE [LARGE SCALE GENOMIC DNA]</scope>
    <source>
        <strain evidence="4">WT001</strain>
    </source>
</reference>
<dbReference type="KEGG" id="aka:TKWG_06995"/>
<evidence type="ECO:0000313" key="3">
    <source>
        <dbReference type="EMBL" id="AFK61832.1"/>
    </source>
</evidence>
<keyword evidence="4" id="KW-1185">Reference proteome</keyword>
<feature type="chain" id="PRO_5003680538" description="Lipoprotein" evidence="2">
    <location>
        <begin position="28"/>
        <end position="84"/>
    </location>
</feature>
<evidence type="ECO:0000313" key="4">
    <source>
        <dbReference type="Proteomes" id="UP000005267"/>
    </source>
</evidence>
<proteinExistence type="predicted"/>